<keyword evidence="2" id="KW-0808">Transferase</keyword>
<name>A0A0V0G9B8_TRIDM</name>
<dbReference type="Pfam" id="PF00078">
    <property type="entry name" value="RVT_1"/>
    <property type="match status" value="1"/>
</dbReference>
<dbReference type="CDD" id="cd01650">
    <property type="entry name" value="RT_nLTR_like"/>
    <property type="match status" value="1"/>
</dbReference>
<feature type="non-terminal residue" evidence="2">
    <location>
        <position position="1"/>
    </location>
</feature>
<dbReference type="PROSITE" id="PS50878">
    <property type="entry name" value="RT_POL"/>
    <property type="match status" value="1"/>
</dbReference>
<sequence>NIYFNSSDINDLYDNFYQSVYDAMISSKVIIKKQYNLFSMYNNKPWYDKDCRSLKRKVNKTYKLYRKYRQKSDLSEYCDLKKQYKALIKNNKLLFAHQVKHAVRNLSNPSEFWSVINKFRQRKPFTNCPLSLSDWEQFYHNIMPPKPQLNTYFFGITHPFLDQEITLEELLNSIAYCKNNKAVGLDLLPNECFKYLPSNWLHYLLNVFNNIWRNESIPESWTKIKTRLFHKKGDINDPTNYRSIAIFNTISKIFTYILFKRLYEWAEHNKLIPEEQMGFRKGRGCRDAVFTLSAVISIQLRLKRSKLFGIFIDFRRAFDSIEHHKLWYKLNSLGICGKTLRFLITMYNQCTMSISQGNQLSSELMVNEGILQGEVLSPLLYALYTSDIVEFFVSKGARGVSINAQRDLHMIMYADDSVLVSTSWPDAQLNLKILEEYCDSNSLAVNCNKTYIIPFHKGSRLPKYRNFLFKNSKINIANKIIYLGVPFSSSGVFRIASQHFLSKFIFANSTVIGILAKTQSDSWSSKVSLFESIAESVLLYLSEIWGCQYANEVERGQLIFFKTLLRLPPSTPNAYIRLETGRIHSKFKIFKRMVNWWLQLLAMDSDRLPRLCYHRLIDFDAVSLPFNWFSQLKQYLSIIGFDHLLTNQNLHSVKSCKNDMFQSFQNHLLSLDIDFAINSSFNPNYRLVSQLGVQENYLSLNCEMEKLRAVAQIRLSGFKFCRILFRRKKYYFFPDKLCLFCSGDHLDDLSHYLFQCPAFLTQRNKYLITFIKEGVSLDGNFVNYFQNIDLKKINALFKYLVNSLKTRNSLE</sequence>
<keyword evidence="2" id="KW-0255">Endonuclease</keyword>
<evidence type="ECO:0000259" key="1">
    <source>
        <dbReference type="PROSITE" id="PS50878"/>
    </source>
</evidence>
<feature type="domain" description="Reverse transcriptase" evidence="1">
    <location>
        <begin position="210"/>
        <end position="487"/>
    </location>
</feature>
<dbReference type="AlphaFoldDB" id="A0A0V0G9B8"/>
<dbReference type="PANTHER" id="PTHR47027">
    <property type="entry name" value="REVERSE TRANSCRIPTASE DOMAIN-CONTAINING PROTEIN"/>
    <property type="match status" value="1"/>
</dbReference>
<keyword evidence="2" id="KW-0548">Nucleotidyltransferase</keyword>
<dbReference type="EMBL" id="GECL01002098">
    <property type="protein sequence ID" value="JAP04026.1"/>
    <property type="molecule type" value="Transcribed_RNA"/>
</dbReference>
<dbReference type="GO" id="GO:0003964">
    <property type="term" value="F:RNA-directed DNA polymerase activity"/>
    <property type="evidence" value="ECO:0007669"/>
    <property type="project" value="UniProtKB-KW"/>
</dbReference>
<organism evidence="2">
    <name type="scientific">Triatoma dimidiata</name>
    <name type="common">Kissing bug</name>
    <name type="synonym">Meccus dimidiatus</name>
    <dbReference type="NCBI Taxonomy" id="72491"/>
    <lineage>
        <taxon>Eukaryota</taxon>
        <taxon>Metazoa</taxon>
        <taxon>Ecdysozoa</taxon>
        <taxon>Arthropoda</taxon>
        <taxon>Hexapoda</taxon>
        <taxon>Insecta</taxon>
        <taxon>Pterygota</taxon>
        <taxon>Neoptera</taxon>
        <taxon>Paraneoptera</taxon>
        <taxon>Hemiptera</taxon>
        <taxon>Heteroptera</taxon>
        <taxon>Panheteroptera</taxon>
        <taxon>Cimicomorpha</taxon>
        <taxon>Reduviidae</taxon>
        <taxon>Triatominae</taxon>
        <taxon>Triatoma</taxon>
    </lineage>
</organism>
<keyword evidence="2" id="KW-0695">RNA-directed DNA polymerase</keyword>
<accession>A0A0V0G9B8</accession>
<proteinExistence type="predicted"/>
<reference evidence="2" key="1">
    <citation type="journal article" date="2018" name="J. Proteomics">
        <title>Exploring the molecular complexity of Triatoma dimidiata sialome.</title>
        <authorList>
            <person name="Santiago P.B."/>
            <person name="de Araujo C.N."/>
            <person name="Charneau S."/>
            <person name="Bastos I.M.D."/>
            <person name="Assumpcao T.C.F."/>
            <person name="Queiroz R.M.L."/>
            <person name="Praca Y.R."/>
            <person name="Cordeiro T.M."/>
            <person name="Garcia C.H.S."/>
            <person name="da Silva I.G."/>
            <person name="Raiol T."/>
            <person name="Motta F.N."/>
            <person name="de Araujo Oliveira J.V."/>
            <person name="de Sousa M.V."/>
            <person name="Ribeiro J.M.C."/>
            <person name="de Santana J.M."/>
        </authorList>
    </citation>
    <scope>NUCLEOTIDE SEQUENCE</scope>
    <source>
        <strain evidence="2">Santander</strain>
        <tissue evidence="2">Salivary glands</tissue>
    </source>
</reference>
<dbReference type="InterPro" id="IPR000477">
    <property type="entry name" value="RT_dom"/>
</dbReference>
<dbReference type="SUPFAM" id="SSF56672">
    <property type="entry name" value="DNA/RNA polymerases"/>
    <property type="match status" value="1"/>
</dbReference>
<evidence type="ECO:0000313" key="2">
    <source>
        <dbReference type="EMBL" id="JAP04026.1"/>
    </source>
</evidence>
<keyword evidence="2" id="KW-0540">Nuclease</keyword>
<dbReference type="GO" id="GO:0004519">
    <property type="term" value="F:endonuclease activity"/>
    <property type="evidence" value="ECO:0007669"/>
    <property type="project" value="UniProtKB-KW"/>
</dbReference>
<dbReference type="InterPro" id="IPR043502">
    <property type="entry name" value="DNA/RNA_pol_sf"/>
</dbReference>
<protein>
    <submittedName>
        <fullName evidence="2">Putative endonuclease-reverse transcriptase</fullName>
    </submittedName>
</protein>
<dbReference type="PANTHER" id="PTHR47027:SF20">
    <property type="entry name" value="REVERSE TRANSCRIPTASE-LIKE PROTEIN WITH RNA-DIRECTED DNA POLYMERASE DOMAIN"/>
    <property type="match status" value="1"/>
</dbReference>
<keyword evidence="2" id="KW-0378">Hydrolase</keyword>